<protein>
    <submittedName>
        <fullName evidence="3">Uncharacterized protein</fullName>
    </submittedName>
</protein>
<dbReference type="InParanoid" id="A0A423X7V2"/>
<accession>A0A423X7V2</accession>
<reference evidence="3 4" key="1">
    <citation type="submission" date="2015-09" db="EMBL/GenBank/DDBJ databases">
        <title>Host preference determinants of Valsa canker pathogens revealed by comparative genomics.</title>
        <authorList>
            <person name="Yin Z."/>
            <person name="Huang L."/>
        </authorList>
    </citation>
    <scope>NUCLEOTIDE SEQUENCE [LARGE SCALE GENOMIC DNA]</scope>
    <source>
        <strain evidence="3 4">SXYLt</strain>
    </source>
</reference>
<evidence type="ECO:0000256" key="2">
    <source>
        <dbReference type="SAM" id="MobiDB-lite"/>
    </source>
</evidence>
<feature type="compositionally biased region" description="Basic and acidic residues" evidence="2">
    <location>
        <begin position="227"/>
        <end position="237"/>
    </location>
</feature>
<dbReference type="EMBL" id="LKEB01000025">
    <property type="protein sequence ID" value="ROW11843.1"/>
    <property type="molecule type" value="Genomic_DNA"/>
</dbReference>
<comment type="caution">
    <text evidence="3">The sequence shown here is derived from an EMBL/GenBank/DDBJ whole genome shotgun (WGS) entry which is preliminary data.</text>
</comment>
<name>A0A423X7V2_9PEZI</name>
<keyword evidence="4" id="KW-1185">Reference proteome</keyword>
<feature type="region of interest" description="Disordered" evidence="2">
    <location>
        <begin position="208"/>
        <end position="257"/>
    </location>
</feature>
<gene>
    <name evidence="3" type="ORF">VPNG_04947</name>
</gene>
<feature type="coiled-coil region" evidence="1">
    <location>
        <begin position="287"/>
        <end position="314"/>
    </location>
</feature>
<feature type="compositionally biased region" description="Polar residues" evidence="2">
    <location>
        <begin position="1"/>
        <end position="10"/>
    </location>
</feature>
<organism evidence="3 4">
    <name type="scientific">Cytospora leucostoma</name>
    <dbReference type="NCBI Taxonomy" id="1230097"/>
    <lineage>
        <taxon>Eukaryota</taxon>
        <taxon>Fungi</taxon>
        <taxon>Dikarya</taxon>
        <taxon>Ascomycota</taxon>
        <taxon>Pezizomycotina</taxon>
        <taxon>Sordariomycetes</taxon>
        <taxon>Sordariomycetidae</taxon>
        <taxon>Diaporthales</taxon>
        <taxon>Cytosporaceae</taxon>
        <taxon>Cytospora</taxon>
    </lineage>
</organism>
<dbReference type="Proteomes" id="UP000285146">
    <property type="component" value="Unassembled WGS sequence"/>
</dbReference>
<sequence length="336" mass="37866">MDSSTATNRPLPSGEASLDKPLPASVDWTGPDGQSCSLGNSSTTMNFIVDLDKSSRTVLFQLRFEVWLRAQDPKASNMKASLFLRIRPDQIRSVALDDQLPISTESLCLRLELTNSMDLVAPEPKLRPKNKAQSAVLQNIMTLAQQTTFNVHLQGPAELKRDLQWLCESVSNNELRPKDTSAELRTYYRGQGGHVIHIDPSFAQYDTATQSPPAYGDLGTPPPMPPLHERPTSKELGVEGAPSTKRRRLDSTVDGPDFSGLDRLAEIMSTQMNKIEERMTAQIAEMNKRMDDRMARMEERFMKLEDRMTKTEDRTADRMARMEDRIVTRLDQRLGD</sequence>
<proteinExistence type="predicted"/>
<feature type="region of interest" description="Disordered" evidence="2">
    <location>
        <begin position="1"/>
        <end position="35"/>
    </location>
</feature>
<evidence type="ECO:0000313" key="4">
    <source>
        <dbReference type="Proteomes" id="UP000285146"/>
    </source>
</evidence>
<dbReference type="AlphaFoldDB" id="A0A423X7V2"/>
<evidence type="ECO:0000256" key="1">
    <source>
        <dbReference type="SAM" id="Coils"/>
    </source>
</evidence>
<keyword evidence="1" id="KW-0175">Coiled coil</keyword>
<evidence type="ECO:0000313" key="3">
    <source>
        <dbReference type="EMBL" id="ROW11843.1"/>
    </source>
</evidence>